<dbReference type="EMBL" id="JAVFWL010000006">
    <property type="protein sequence ID" value="KAK6760239.1"/>
    <property type="molecule type" value="Genomic_DNA"/>
</dbReference>
<proteinExistence type="predicted"/>
<organism evidence="1 2">
    <name type="scientific">Necator americanus</name>
    <name type="common">Human hookworm</name>
    <dbReference type="NCBI Taxonomy" id="51031"/>
    <lineage>
        <taxon>Eukaryota</taxon>
        <taxon>Metazoa</taxon>
        <taxon>Ecdysozoa</taxon>
        <taxon>Nematoda</taxon>
        <taxon>Chromadorea</taxon>
        <taxon>Rhabditida</taxon>
        <taxon>Rhabditina</taxon>
        <taxon>Rhabditomorpha</taxon>
        <taxon>Strongyloidea</taxon>
        <taxon>Ancylostomatidae</taxon>
        <taxon>Bunostominae</taxon>
        <taxon>Necator</taxon>
    </lineage>
</organism>
<evidence type="ECO:0000313" key="2">
    <source>
        <dbReference type="Proteomes" id="UP001303046"/>
    </source>
</evidence>
<sequence>MKNFDSECKGQHKIPAKMDSCWVNKIWRKIRVVCNLRANRLAYKAYEGLRTDKTAARSMPNKHFAALADSILDMEWGTHEERQKVLGKFVGEGYHIRRIATQAQKRRVEMDDIPEDLVLLPRGENLIKVQCQDLHVYYSIKLIEMACSNGLYAIGDGIQKAEPYNHS</sequence>
<evidence type="ECO:0000313" key="1">
    <source>
        <dbReference type="EMBL" id="KAK6760239.1"/>
    </source>
</evidence>
<keyword evidence="2" id="KW-1185">Reference proteome</keyword>
<dbReference type="Proteomes" id="UP001303046">
    <property type="component" value="Unassembled WGS sequence"/>
</dbReference>
<comment type="caution">
    <text evidence="1">The sequence shown here is derived from an EMBL/GenBank/DDBJ whole genome shotgun (WGS) entry which is preliminary data.</text>
</comment>
<protein>
    <submittedName>
        <fullName evidence="1">Uncharacterized protein</fullName>
    </submittedName>
</protein>
<name>A0ABR1EC26_NECAM</name>
<gene>
    <name evidence="1" type="primary">Necator_chrX.g21810</name>
    <name evidence="1" type="ORF">RB195_021649</name>
</gene>
<accession>A0ABR1EC26</accession>
<reference evidence="1 2" key="1">
    <citation type="submission" date="2023-08" db="EMBL/GenBank/DDBJ databases">
        <title>A Necator americanus chromosomal reference genome.</title>
        <authorList>
            <person name="Ilik V."/>
            <person name="Petrzelkova K.J."/>
            <person name="Pardy F."/>
            <person name="Fuh T."/>
            <person name="Niatou-Singa F.S."/>
            <person name="Gouil Q."/>
            <person name="Baker L."/>
            <person name="Ritchie M.E."/>
            <person name="Jex A.R."/>
            <person name="Gazzola D."/>
            <person name="Li H."/>
            <person name="Toshio Fujiwara R."/>
            <person name="Zhan B."/>
            <person name="Aroian R.V."/>
            <person name="Pafco B."/>
            <person name="Schwarz E.M."/>
        </authorList>
    </citation>
    <scope>NUCLEOTIDE SEQUENCE [LARGE SCALE GENOMIC DNA]</scope>
    <source>
        <strain evidence="1 2">Aroian</strain>
        <tissue evidence="1">Whole animal</tissue>
    </source>
</reference>